<keyword evidence="5" id="KW-0406">Ion transport</keyword>
<dbReference type="AlphaFoldDB" id="A0A4W3HXE9"/>
<evidence type="ECO:0000256" key="2">
    <source>
        <dbReference type="ARBA" id="ARBA00022448"/>
    </source>
</evidence>
<dbReference type="Gene3D" id="1.10.287.70">
    <property type="match status" value="1"/>
</dbReference>
<reference evidence="11" key="1">
    <citation type="journal article" date="2006" name="Science">
        <title>Ancient noncoding elements conserved in the human genome.</title>
        <authorList>
            <person name="Venkatesh B."/>
            <person name="Kirkness E.F."/>
            <person name="Loh Y.H."/>
            <person name="Halpern A.L."/>
            <person name="Lee A.P."/>
            <person name="Johnson J."/>
            <person name="Dandona N."/>
            <person name="Viswanathan L.D."/>
            <person name="Tay A."/>
            <person name="Venter J.C."/>
            <person name="Strausberg R.L."/>
            <person name="Brenner S."/>
        </authorList>
    </citation>
    <scope>NUCLEOTIDE SEQUENCE [LARGE SCALE GENOMIC DNA]</scope>
</reference>
<keyword evidence="11" id="KW-1185">Reference proteome</keyword>
<keyword evidence="8" id="KW-0407">Ion channel</keyword>
<dbReference type="InterPro" id="IPR014710">
    <property type="entry name" value="RmlC-like_jellyroll"/>
</dbReference>
<dbReference type="FunFam" id="1.10.287.70:FF:000072">
    <property type="entry name" value="Cyclic nucleotide gated channel beta 3"/>
    <property type="match status" value="1"/>
</dbReference>
<dbReference type="GO" id="GO:0005223">
    <property type="term" value="F:intracellularly cGMP-activated cation channel activity"/>
    <property type="evidence" value="ECO:0007669"/>
    <property type="project" value="TreeGrafter"/>
</dbReference>
<dbReference type="GO" id="GO:0001750">
    <property type="term" value="C:photoreceptor outer segment"/>
    <property type="evidence" value="ECO:0007669"/>
    <property type="project" value="TreeGrafter"/>
</dbReference>
<feature type="transmembrane region" description="Helical" evidence="9">
    <location>
        <begin position="154"/>
        <end position="175"/>
    </location>
</feature>
<dbReference type="GeneTree" id="ENSGT00940000154824"/>
<evidence type="ECO:0000256" key="6">
    <source>
        <dbReference type="ARBA" id="ARBA00023136"/>
    </source>
</evidence>
<dbReference type="InParanoid" id="A0A4W3HXE9"/>
<dbReference type="SUPFAM" id="SSF51206">
    <property type="entry name" value="cAMP-binding domain-like"/>
    <property type="match status" value="1"/>
</dbReference>
<evidence type="ECO:0000256" key="7">
    <source>
        <dbReference type="ARBA" id="ARBA00023286"/>
    </source>
</evidence>
<evidence type="ECO:0000256" key="3">
    <source>
        <dbReference type="ARBA" id="ARBA00022692"/>
    </source>
</evidence>
<reference evidence="11" key="2">
    <citation type="journal article" date="2007" name="PLoS Biol.">
        <title>Survey sequencing and comparative analysis of the elephant shark (Callorhinchus milii) genome.</title>
        <authorList>
            <person name="Venkatesh B."/>
            <person name="Kirkness E.F."/>
            <person name="Loh Y.H."/>
            <person name="Halpern A.L."/>
            <person name="Lee A.P."/>
            <person name="Johnson J."/>
            <person name="Dandona N."/>
            <person name="Viswanathan L.D."/>
            <person name="Tay A."/>
            <person name="Venter J.C."/>
            <person name="Strausberg R.L."/>
            <person name="Brenner S."/>
        </authorList>
    </citation>
    <scope>NUCLEOTIDE SEQUENCE [LARGE SCALE GENOMIC DNA]</scope>
</reference>
<evidence type="ECO:0000256" key="4">
    <source>
        <dbReference type="ARBA" id="ARBA00022989"/>
    </source>
</evidence>
<dbReference type="GO" id="GO:0044877">
    <property type="term" value="F:protein-containing complex binding"/>
    <property type="evidence" value="ECO:0007669"/>
    <property type="project" value="TreeGrafter"/>
</dbReference>
<keyword evidence="2" id="KW-0813">Transport</keyword>
<dbReference type="PANTHER" id="PTHR45638">
    <property type="entry name" value="CYCLIC NUCLEOTIDE-GATED CATION CHANNEL SUBUNIT A"/>
    <property type="match status" value="1"/>
</dbReference>
<dbReference type="SUPFAM" id="SSF81324">
    <property type="entry name" value="Voltage-gated potassium channels"/>
    <property type="match status" value="1"/>
</dbReference>
<evidence type="ECO:0000313" key="10">
    <source>
        <dbReference type="Ensembl" id="ENSCMIP00000019955.1"/>
    </source>
</evidence>
<accession>A0A4W3HXE9</accession>
<keyword evidence="6 9" id="KW-0472">Membrane</keyword>
<name>A0A4W3HXE9_CALMI</name>
<keyword evidence="4 9" id="KW-1133">Transmembrane helix</keyword>
<dbReference type="STRING" id="7868.ENSCMIP00000019955"/>
<comment type="subcellular location">
    <subcellularLocation>
        <location evidence="1">Membrane</location>
        <topology evidence="1">Multi-pass membrane protein</topology>
    </subcellularLocation>
</comment>
<reference evidence="10" key="4">
    <citation type="submission" date="2025-08" db="UniProtKB">
        <authorList>
            <consortium name="Ensembl"/>
        </authorList>
    </citation>
    <scope>IDENTIFICATION</scope>
</reference>
<protein>
    <submittedName>
        <fullName evidence="10">Cyclic nucleotide gated channel subunit beta 3</fullName>
    </submittedName>
</protein>
<feature type="transmembrane region" description="Helical" evidence="9">
    <location>
        <begin position="121"/>
        <end position="142"/>
    </location>
</feature>
<evidence type="ECO:0000256" key="1">
    <source>
        <dbReference type="ARBA" id="ARBA00004141"/>
    </source>
</evidence>
<evidence type="ECO:0000256" key="8">
    <source>
        <dbReference type="ARBA" id="ARBA00023303"/>
    </source>
</evidence>
<dbReference type="Proteomes" id="UP000314986">
    <property type="component" value="Unassembled WGS sequence"/>
</dbReference>
<dbReference type="FunFam" id="1.10.287.630:FF:000001">
    <property type="entry name" value="Cyclic nucleotide-gated channel alpha 3"/>
    <property type="match status" value="1"/>
</dbReference>
<evidence type="ECO:0000313" key="11">
    <source>
        <dbReference type="Proteomes" id="UP000314986"/>
    </source>
</evidence>
<keyword evidence="3 9" id="KW-0812">Transmembrane</keyword>
<dbReference type="Ensembl" id="ENSCMIT00000020327.1">
    <property type="protein sequence ID" value="ENSCMIP00000019955.1"/>
    <property type="gene ID" value="ENSCMIG00000009258.1"/>
</dbReference>
<reference evidence="10" key="5">
    <citation type="submission" date="2025-09" db="UniProtKB">
        <authorList>
            <consortium name="Ensembl"/>
        </authorList>
    </citation>
    <scope>IDENTIFICATION</scope>
</reference>
<dbReference type="PANTHER" id="PTHR45638:SF8">
    <property type="entry name" value="CYCLIC NUCLEOTIDE-GATED CATION CHANNEL BETA-3"/>
    <property type="match status" value="1"/>
</dbReference>
<organism evidence="10 11">
    <name type="scientific">Callorhinchus milii</name>
    <name type="common">Ghost shark</name>
    <dbReference type="NCBI Taxonomy" id="7868"/>
    <lineage>
        <taxon>Eukaryota</taxon>
        <taxon>Metazoa</taxon>
        <taxon>Chordata</taxon>
        <taxon>Craniata</taxon>
        <taxon>Vertebrata</taxon>
        <taxon>Chondrichthyes</taxon>
        <taxon>Holocephali</taxon>
        <taxon>Chimaeriformes</taxon>
        <taxon>Callorhinchidae</taxon>
        <taxon>Callorhinchus</taxon>
    </lineage>
</organism>
<dbReference type="InterPro" id="IPR050866">
    <property type="entry name" value="CNG_cation_channel"/>
</dbReference>
<feature type="transmembrane region" description="Helical" evidence="9">
    <location>
        <begin position="187"/>
        <end position="210"/>
    </location>
</feature>
<dbReference type="Gene3D" id="1.10.287.630">
    <property type="entry name" value="Helix hairpin bin"/>
    <property type="match status" value="1"/>
</dbReference>
<dbReference type="InterPro" id="IPR018490">
    <property type="entry name" value="cNMP-bd_dom_sf"/>
</dbReference>
<reference evidence="11" key="3">
    <citation type="journal article" date="2014" name="Nature">
        <title>Elephant shark genome provides unique insights into gnathostome evolution.</title>
        <authorList>
            <consortium name="International Elephant Shark Genome Sequencing Consortium"/>
            <person name="Venkatesh B."/>
            <person name="Lee A.P."/>
            <person name="Ravi V."/>
            <person name="Maurya A.K."/>
            <person name="Lian M.M."/>
            <person name="Swann J.B."/>
            <person name="Ohta Y."/>
            <person name="Flajnik M.F."/>
            <person name="Sutoh Y."/>
            <person name="Kasahara M."/>
            <person name="Hoon S."/>
            <person name="Gangu V."/>
            <person name="Roy S.W."/>
            <person name="Irimia M."/>
            <person name="Korzh V."/>
            <person name="Kondrychyn I."/>
            <person name="Lim Z.W."/>
            <person name="Tay B.H."/>
            <person name="Tohari S."/>
            <person name="Kong K.W."/>
            <person name="Ho S."/>
            <person name="Lorente-Galdos B."/>
            <person name="Quilez J."/>
            <person name="Marques-Bonet T."/>
            <person name="Raney B.J."/>
            <person name="Ingham P.W."/>
            <person name="Tay A."/>
            <person name="Hillier L.W."/>
            <person name="Minx P."/>
            <person name="Boehm T."/>
            <person name="Wilson R.K."/>
            <person name="Brenner S."/>
            <person name="Warren W.C."/>
        </authorList>
    </citation>
    <scope>NUCLEOTIDE SEQUENCE [LARGE SCALE GENOMIC DNA]</scope>
</reference>
<keyword evidence="7" id="KW-1071">Ligand-gated ion channel</keyword>
<proteinExistence type="predicted"/>
<dbReference type="GO" id="GO:0005886">
    <property type="term" value="C:plasma membrane"/>
    <property type="evidence" value="ECO:0007669"/>
    <property type="project" value="TreeGrafter"/>
</dbReference>
<dbReference type="Gene3D" id="2.60.120.10">
    <property type="entry name" value="Jelly Rolls"/>
    <property type="match status" value="1"/>
</dbReference>
<dbReference type="GO" id="GO:0030553">
    <property type="term" value="F:cGMP binding"/>
    <property type="evidence" value="ECO:0007669"/>
    <property type="project" value="TreeGrafter"/>
</dbReference>
<evidence type="ECO:0000256" key="9">
    <source>
        <dbReference type="SAM" id="Phobius"/>
    </source>
</evidence>
<sequence length="554" mass="64470">HKFQKLEVAIKATHPSLQVKQLPLILTEFADVHLHDLVKRMRARTSLYKEKLIDRDASSSDESIIDSKFYILPPLINCEEKKPEEEHYCDMLCCKFKRPPITKIIQKLKLPNSFDPYTDRFYISWLFIVSLAWNWNCWFIPLRWAFNYQTPSNLPYWLTMDYICDFIYVIDMMVFQVRLQFVKRGDIIVSFFFHYDLASVIPFDLLYLVLDCNPLFRMNRLLKYSSFFEFSDRVESLMKKAYLYRVVRTTGYLLYVLHINASLYFWASTYEGIGSTKWVYNGKGNSYLSCFLYAEKSLLMIGELPFPTNEYEQIFQICNYFFGALILSAILGQMRDVIGAATSAQNYFRSSMDNTVHYMNINSIPKIVHNRVRTWYEYTWKSQGILDESELLEQLPSEMRLAIAMDVSFATVSKIDLFKVGAANQSHISELVNRRQDKLKLIRFSCCCSLLSGGGGNRRTANVAAHGFANLFILEKRDLNEILVNYPDSQKILRKKARTFGPFDLIHPQCQPHHLSITASSHFVNESKVLASRMLPGNPVSVVDYPLRGEIFSD</sequence>
<dbReference type="GO" id="GO:0005222">
    <property type="term" value="F:intracellularly cAMP-activated cation channel activity"/>
    <property type="evidence" value="ECO:0007669"/>
    <property type="project" value="TreeGrafter"/>
</dbReference>
<evidence type="ECO:0000256" key="5">
    <source>
        <dbReference type="ARBA" id="ARBA00023065"/>
    </source>
</evidence>
<dbReference type="GO" id="GO:0017071">
    <property type="term" value="C:intracellular cyclic nucleotide activated cation channel complex"/>
    <property type="evidence" value="ECO:0007669"/>
    <property type="project" value="TreeGrafter"/>
</dbReference>